<dbReference type="RefSeq" id="WP_139650045.1">
    <property type="nucleotide sequence ID" value="NZ_BAAAZS010000089.1"/>
</dbReference>
<dbReference type="EMBL" id="VDGT01000033">
    <property type="protein sequence ID" value="TNM24580.1"/>
    <property type="molecule type" value="Genomic_DNA"/>
</dbReference>
<proteinExistence type="predicted"/>
<reference evidence="2 3" key="1">
    <citation type="submission" date="2019-06" db="EMBL/GenBank/DDBJ databases">
        <title>Draft genome of Streptomyces sedi sp. JCM16909.</title>
        <authorList>
            <person name="Klykleung N."/>
            <person name="Tanasupawat S."/>
            <person name="Kudo T."/>
            <person name="Yuki M."/>
            <person name="Ohkuma M."/>
        </authorList>
    </citation>
    <scope>NUCLEOTIDE SEQUENCE [LARGE SCALE GENOMIC DNA]</scope>
    <source>
        <strain evidence="2 3">JCM 16909</strain>
    </source>
</reference>
<accession>A0A5C4ULU5</accession>
<evidence type="ECO:0000256" key="1">
    <source>
        <dbReference type="SAM" id="MobiDB-lite"/>
    </source>
</evidence>
<dbReference type="Proteomes" id="UP000311713">
    <property type="component" value="Unassembled WGS sequence"/>
</dbReference>
<feature type="compositionally biased region" description="Pro residues" evidence="1">
    <location>
        <begin position="166"/>
        <end position="183"/>
    </location>
</feature>
<comment type="caution">
    <text evidence="2">The sequence shown here is derived from an EMBL/GenBank/DDBJ whole genome shotgun (WGS) entry which is preliminary data.</text>
</comment>
<organism evidence="2 3">
    <name type="scientific">Streptomyces sedi</name>
    <dbReference type="NCBI Taxonomy" id="555059"/>
    <lineage>
        <taxon>Bacteria</taxon>
        <taxon>Bacillati</taxon>
        <taxon>Actinomycetota</taxon>
        <taxon>Actinomycetes</taxon>
        <taxon>Kitasatosporales</taxon>
        <taxon>Streptomycetaceae</taxon>
        <taxon>Streptomyces</taxon>
    </lineage>
</organism>
<dbReference type="AlphaFoldDB" id="A0A5C4ULU5"/>
<name>A0A5C4ULU5_9ACTN</name>
<evidence type="ECO:0000313" key="2">
    <source>
        <dbReference type="EMBL" id="TNM24580.1"/>
    </source>
</evidence>
<sequence length="183" mass="19971">MPWSIIHFQHEEAETTAVGVFSERAAGALRAAGFEDDPEPGLMFLPAELAPHRHHVVSAARALLRAARITNYARPSLSFAETLNAMRGTRSLTDLTTLARHCLDTNGSAATMADVLHERLTRLAPSTDHTRLADLARSARQLEHQLDDYVEYVQTKTSTAGATPSPSVPQPPQPNQPPAPPRR</sequence>
<gene>
    <name evidence="2" type="ORF">FH715_27260</name>
</gene>
<protein>
    <submittedName>
        <fullName evidence="2">Uncharacterized protein</fullName>
    </submittedName>
</protein>
<feature type="region of interest" description="Disordered" evidence="1">
    <location>
        <begin position="155"/>
        <end position="183"/>
    </location>
</feature>
<evidence type="ECO:0000313" key="3">
    <source>
        <dbReference type="Proteomes" id="UP000311713"/>
    </source>
</evidence>
<keyword evidence="3" id="KW-1185">Reference proteome</keyword>